<feature type="domain" description="RNA-binding protein KhpB N-terminal" evidence="2">
    <location>
        <begin position="6"/>
        <end position="57"/>
    </location>
</feature>
<accession>A0ABX0EZT8</accession>
<proteinExistence type="predicted"/>
<dbReference type="InterPro" id="IPR038247">
    <property type="entry name" value="Jag_N_dom_sf"/>
</dbReference>
<dbReference type="Gene3D" id="3.30.30.80">
    <property type="entry name" value="probable RNA-binding protein from clostridium symbiosum atcc 14940"/>
    <property type="match status" value="1"/>
</dbReference>
<dbReference type="Pfam" id="PF03961">
    <property type="entry name" value="FapA"/>
    <property type="match status" value="2"/>
</dbReference>
<feature type="region of interest" description="Disordered" evidence="1">
    <location>
        <begin position="85"/>
        <end position="104"/>
    </location>
</feature>
<dbReference type="PANTHER" id="PTHR38032:SF1">
    <property type="entry name" value="RNA-BINDING PROTEIN KHPB N-TERMINAL DOMAIN-CONTAINING PROTEIN"/>
    <property type="match status" value="1"/>
</dbReference>
<dbReference type="InterPro" id="IPR032782">
    <property type="entry name" value="KhpB_N"/>
</dbReference>
<evidence type="ECO:0000313" key="3">
    <source>
        <dbReference type="EMBL" id="NGZ73790.1"/>
    </source>
</evidence>
<dbReference type="Pfam" id="PF14804">
    <property type="entry name" value="Jag_N"/>
    <property type="match status" value="1"/>
</dbReference>
<dbReference type="Proteomes" id="UP000800303">
    <property type="component" value="Unassembled WGS sequence"/>
</dbReference>
<organism evidence="3 4">
    <name type="scientific">Saccharibacillus alkalitolerans</name>
    <dbReference type="NCBI Taxonomy" id="2705290"/>
    <lineage>
        <taxon>Bacteria</taxon>
        <taxon>Bacillati</taxon>
        <taxon>Bacillota</taxon>
        <taxon>Bacilli</taxon>
        <taxon>Bacillales</taxon>
        <taxon>Paenibacillaceae</taxon>
        <taxon>Saccharibacillus</taxon>
    </lineage>
</organism>
<comment type="caution">
    <text evidence="3">The sequence shown here is derived from an EMBL/GenBank/DDBJ whole genome shotgun (WGS) entry which is preliminary data.</text>
</comment>
<evidence type="ECO:0000259" key="2">
    <source>
        <dbReference type="SMART" id="SM01245"/>
    </source>
</evidence>
<dbReference type="EMBL" id="JAAFGS010000001">
    <property type="protein sequence ID" value="NGZ73790.1"/>
    <property type="molecule type" value="Genomic_DNA"/>
</dbReference>
<gene>
    <name evidence="3" type="ORF">GYN08_00565</name>
</gene>
<dbReference type="Pfam" id="PF20250">
    <property type="entry name" value="FapA_N"/>
    <property type="match status" value="1"/>
</dbReference>
<evidence type="ECO:0000313" key="4">
    <source>
        <dbReference type="Proteomes" id="UP000800303"/>
    </source>
</evidence>
<dbReference type="SMART" id="SM01245">
    <property type="entry name" value="Jag_N"/>
    <property type="match status" value="1"/>
</dbReference>
<dbReference type="InterPro" id="IPR046865">
    <property type="entry name" value="FapA_b_solenoid"/>
</dbReference>
<keyword evidence="4" id="KW-1185">Reference proteome</keyword>
<evidence type="ECO:0000256" key="1">
    <source>
        <dbReference type="SAM" id="MobiDB-lite"/>
    </source>
</evidence>
<reference evidence="3 4" key="1">
    <citation type="submission" date="2020-01" db="EMBL/GenBank/DDBJ databases">
        <title>Polyphasic characterisation and genomic insights into a novel alkali tolerant bacterium VR-M41.</title>
        <authorList>
            <person name="Vemuluri V.R."/>
        </authorList>
    </citation>
    <scope>NUCLEOTIDE SEQUENCE [LARGE SCALE GENOMIC DNA]</scope>
    <source>
        <strain evidence="3 4">VR-M41</strain>
    </source>
</reference>
<protein>
    <submittedName>
        <fullName evidence="3">FapA family protein</fullName>
    </submittedName>
</protein>
<dbReference type="PANTHER" id="PTHR38032">
    <property type="entry name" value="POLYMERASE-RELATED"/>
    <property type="match status" value="1"/>
</dbReference>
<dbReference type="RefSeq" id="WP_166271497.1">
    <property type="nucleotide sequence ID" value="NZ_JAAFGS010000001.1"/>
</dbReference>
<sequence length="691" mass="74837">MKRTIITRAKNPEAAVEEALHLLSVSRESVQIEILEPGGRGVLGIGARLAVVKVSVTEPEQKEEDKARTAAAVKASVSADFSSAKTYEKSDDGLGGSGLGERPTVQDMQEGEVGIQDGRFRIRAPGSRLPMLTPPLRATLYKNGARVEGKVPLAPGDELELDEEPLVEEPVWRIELDESLLRADLHVRPGFERRYKLMDCLPQPHLIVPVSETRTFLPIDAAAVRGRLKEMGVVYGIRGETIAEACASEHSGVFAVAEGTPAEEGADGKFETNFEVETKRLSPKSREDGTIDYREVVQFPTVAEGQVLVRTLPARPGRPGRDLFDRPIEPRPVQSIVLAAGEGASVTEDGRRVVALRPGMPKLKHQGFRVHVSVMPKLSHTSDVDLKSGNIRFRGDVEISGGVQNGMKVEAFGSIAIRGPVGSAVIDASYSLIASGSVIGAQVNVGKRNEFLDQIEPLLLEISVQTQLLQSAIEQLGRTAAFKLNDLKQTGLGTLLSVLLRGKFKGFHAVLMRFSEQAAKNEAQLDEEWNGYANRLRSGFLDLRQGGFRDEAELERFRRHTLELYESFCGAGDQTVFADLQYVQNSHVYCGGNVRAAKGGYNSTIYCQGALEAGGTLRGGMYFAAGGMKVKEVGAPGGAATKLQVSETSAIRAGRVMEGTVVQIGRRSFQFVEAASNVHARLDPSGELLLF</sequence>
<dbReference type="InterPro" id="IPR005646">
    <property type="entry name" value="FapA"/>
</dbReference>
<name>A0ABX0EZT8_9BACL</name>
<dbReference type="InterPro" id="IPR046866">
    <property type="entry name" value="FapA_N"/>
</dbReference>